<comment type="caution">
    <text evidence="1">The sequence shown here is derived from an EMBL/GenBank/DDBJ whole genome shotgun (WGS) entry which is preliminary data.</text>
</comment>
<organism evidence="1 2">
    <name type="scientific">Psilocybe cf. subviscida</name>
    <dbReference type="NCBI Taxonomy" id="2480587"/>
    <lineage>
        <taxon>Eukaryota</taxon>
        <taxon>Fungi</taxon>
        <taxon>Dikarya</taxon>
        <taxon>Basidiomycota</taxon>
        <taxon>Agaricomycotina</taxon>
        <taxon>Agaricomycetes</taxon>
        <taxon>Agaricomycetidae</taxon>
        <taxon>Agaricales</taxon>
        <taxon>Agaricineae</taxon>
        <taxon>Strophariaceae</taxon>
        <taxon>Psilocybe</taxon>
    </lineage>
</organism>
<dbReference type="EMBL" id="JAACJJ010000030">
    <property type="protein sequence ID" value="KAF5318720.1"/>
    <property type="molecule type" value="Genomic_DNA"/>
</dbReference>
<evidence type="ECO:0000313" key="1">
    <source>
        <dbReference type="EMBL" id="KAF5318720.1"/>
    </source>
</evidence>
<gene>
    <name evidence="1" type="ORF">D9619_011022</name>
</gene>
<accession>A0A8H5B8R7</accession>
<reference evidence="1 2" key="1">
    <citation type="journal article" date="2020" name="ISME J.">
        <title>Uncovering the hidden diversity of litter-decomposition mechanisms in mushroom-forming fungi.</title>
        <authorList>
            <person name="Floudas D."/>
            <person name="Bentzer J."/>
            <person name="Ahren D."/>
            <person name="Johansson T."/>
            <person name="Persson P."/>
            <person name="Tunlid A."/>
        </authorList>
    </citation>
    <scope>NUCLEOTIDE SEQUENCE [LARGE SCALE GENOMIC DNA]</scope>
    <source>
        <strain evidence="1 2">CBS 101986</strain>
    </source>
</reference>
<protein>
    <submittedName>
        <fullName evidence="1">Uncharacterized protein</fullName>
    </submittedName>
</protein>
<name>A0A8H5B8R7_9AGAR</name>
<dbReference type="Proteomes" id="UP000567179">
    <property type="component" value="Unassembled WGS sequence"/>
</dbReference>
<dbReference type="AlphaFoldDB" id="A0A8H5B8R7"/>
<keyword evidence="2" id="KW-1185">Reference proteome</keyword>
<sequence length="257" mass="29839">MTIRQSIALNFLQQYMRYCLEDFFDIVEPCINLDNKKLGPSILPLVFVGCPIEVVHTIILYHHYGPLYRFMVNKTYINNFKTQVSIGDIITTADLSSIRHSIYAAPQPLAVAAEVILQYLAYEVELVRPLTSPKHKLAWVQRPKPQNRIATDYLTSPWTPATFYTMKNLVLNLLNALLWVIPKAGFSEEILLYSKRSFSQFIYQGNVRLVHRVRKRLDEYTTRVRKEKLKELGQRIENGDVNALVEKSRMLYLDGQD</sequence>
<evidence type="ECO:0000313" key="2">
    <source>
        <dbReference type="Proteomes" id="UP000567179"/>
    </source>
</evidence>
<proteinExistence type="predicted"/>